<dbReference type="Pfam" id="PF09544">
    <property type="entry name" value="DUF2381"/>
    <property type="match status" value="1"/>
</dbReference>
<feature type="coiled-coil region" evidence="1">
    <location>
        <begin position="139"/>
        <end position="166"/>
    </location>
</feature>
<keyword evidence="2" id="KW-0732">Signal</keyword>
<dbReference type="NCBIfam" id="TIGR02268">
    <property type="entry name" value="Myxococcus xanthus paralogous family TIGR02268"/>
    <property type="match status" value="1"/>
</dbReference>
<dbReference type="InterPro" id="IPR011754">
    <property type="entry name" value="Mxa_paralog_2268"/>
</dbReference>
<evidence type="ECO:0000256" key="1">
    <source>
        <dbReference type="SAM" id="Coils"/>
    </source>
</evidence>
<proteinExistence type="predicted"/>
<name>A0ABX7NQZ0_9BACT</name>
<gene>
    <name evidence="3" type="ORF">JY651_39365</name>
</gene>
<dbReference type="EMBL" id="CP071090">
    <property type="protein sequence ID" value="QSQ21200.1"/>
    <property type="molecule type" value="Genomic_DNA"/>
</dbReference>
<evidence type="ECO:0000313" key="3">
    <source>
        <dbReference type="EMBL" id="QSQ21200.1"/>
    </source>
</evidence>
<protein>
    <submittedName>
        <fullName evidence="3">DUF2381 family protein</fullName>
    </submittedName>
</protein>
<feature type="chain" id="PRO_5046405306" evidence="2">
    <location>
        <begin position="21"/>
        <end position="306"/>
    </location>
</feature>
<reference evidence="3 4" key="1">
    <citation type="submission" date="2021-02" db="EMBL/GenBank/DDBJ databases">
        <title>De Novo genome assembly of isolated myxobacteria.</title>
        <authorList>
            <person name="Stevens D.C."/>
        </authorList>
    </citation>
    <scope>NUCLEOTIDE SEQUENCE [LARGE SCALE GENOMIC DNA]</scope>
    <source>
        <strain evidence="4">SCPEA02</strain>
    </source>
</reference>
<sequence>MSASSLAMLLPVLLTGSASTEPGSMQCQAGVQHVELLATASEAPTGVCISPGQTTLINFDGALVPASLALDGEDRFAQAEPGPSSLKLVPSEKLAAGERLRLTVRFQDAAAPTSAALLLVVHPVQATPLVDVHRQTRTVESFRQELGARDEQLRQLQQENARLRAESTGPKGLAGLHALGLLNEKAFGASTDWKSARAAPSSALVLDGAVASFRAGGRVAVKLFLRNPPNAAPWTAQGAKMVLEDRKGVELQVLEVWPREPIPPGRTLMMLVEAEAGDVSAQGPFTLRLWEAEGGRTAIIQGVMLP</sequence>
<evidence type="ECO:0000313" key="4">
    <source>
        <dbReference type="Proteomes" id="UP000662747"/>
    </source>
</evidence>
<dbReference type="Proteomes" id="UP000662747">
    <property type="component" value="Chromosome"/>
</dbReference>
<organism evidence="3 4">
    <name type="scientific">Pyxidicoccus parkwayensis</name>
    <dbReference type="NCBI Taxonomy" id="2813578"/>
    <lineage>
        <taxon>Bacteria</taxon>
        <taxon>Pseudomonadati</taxon>
        <taxon>Myxococcota</taxon>
        <taxon>Myxococcia</taxon>
        <taxon>Myxococcales</taxon>
        <taxon>Cystobacterineae</taxon>
        <taxon>Myxococcaceae</taxon>
        <taxon>Pyxidicoccus</taxon>
    </lineage>
</organism>
<keyword evidence="1" id="KW-0175">Coiled coil</keyword>
<keyword evidence="4" id="KW-1185">Reference proteome</keyword>
<evidence type="ECO:0000256" key="2">
    <source>
        <dbReference type="SAM" id="SignalP"/>
    </source>
</evidence>
<accession>A0ABX7NQZ0</accession>
<feature type="signal peptide" evidence="2">
    <location>
        <begin position="1"/>
        <end position="20"/>
    </location>
</feature>